<evidence type="ECO:0000256" key="8">
    <source>
        <dbReference type="HAMAP-Rule" id="MF_03035"/>
    </source>
</evidence>
<feature type="domain" description="Clp1 N-terminal" evidence="10">
    <location>
        <begin position="29"/>
        <end position="131"/>
    </location>
</feature>
<feature type="binding site" evidence="8">
    <location>
        <position position="72"/>
    </location>
    <ligand>
        <name>ATP</name>
        <dbReference type="ChEBI" id="CHEBI:30616"/>
    </ligand>
</feature>
<dbReference type="SUPFAM" id="SSF52540">
    <property type="entry name" value="P-loop containing nucleoside triphosphate hydrolases"/>
    <property type="match status" value="1"/>
</dbReference>
<keyword evidence="5 8" id="KW-0547">Nucleotide-binding</keyword>
<dbReference type="GO" id="GO:0005524">
    <property type="term" value="F:ATP binding"/>
    <property type="evidence" value="ECO:0007669"/>
    <property type="project" value="UniProtKB-UniRule"/>
</dbReference>
<keyword evidence="4 8" id="KW-0507">mRNA processing</keyword>
<sequence length="491" mass="53087">MSIPGINDVGPATDTSTPIASAATRIIVPAGNEWRIEVPFRKQMTVTVLEGVAEVFGTELAPKVEYKFSGVKYAIYAPLESVTLEYTVSNSPESHRMALGDDDVVEYLSNETTSDQVTNLALYLETLRQKAHDGNARGASPRLRGPRVLVLGPHGAGKTAVAKTLVSYAVKMGSTPVLVNLNPRDGVFSVPGSLTATTINDSLDIEAAGGWGFTPTSGSLPHNPKQPLVKNFGFSAMGDNRELYNYQTSKLGVAVMSRLEHDPRTASAGVVIDTPPELGGNNLSSSFATIENIISDFEVDHLVVIGNERLFVDLKHKLKRKIDLKSLTTIKLPRSGGSVDVDDSFVRQAQEESIREYFNGNSRAHLQPLKTDIDGAALDVYKGVEASDLSSSLAFLPSGDDYSNDSEPADSLDKYYRKLETADLQKVENTLVAISHVPQLSYKPKDVLNTSVKGYIYVAKVDNQKLKVLLPFPAASLPKNVMLATGIGYTE</sequence>
<evidence type="ECO:0000259" key="10">
    <source>
        <dbReference type="Pfam" id="PF16573"/>
    </source>
</evidence>
<evidence type="ECO:0000313" key="13">
    <source>
        <dbReference type="Proteomes" id="UP000449547"/>
    </source>
</evidence>
<dbReference type="VEuPathDB" id="FungiDB:DIURU_005433"/>
<keyword evidence="7 8" id="KW-0539">Nucleus</keyword>
<dbReference type="InterPro" id="IPR032319">
    <property type="entry name" value="CLP1_P"/>
</dbReference>
<feature type="binding site" evidence="8">
    <location>
        <begin position="155"/>
        <end position="160"/>
    </location>
    <ligand>
        <name>ATP</name>
        <dbReference type="ChEBI" id="CHEBI:30616"/>
    </ligand>
</feature>
<feature type="domain" description="Clp1 C-terminal" evidence="9">
    <location>
        <begin position="366"/>
        <end position="491"/>
    </location>
</feature>
<dbReference type="GO" id="GO:0005849">
    <property type="term" value="C:mRNA cleavage factor complex"/>
    <property type="evidence" value="ECO:0007669"/>
    <property type="project" value="UniProtKB-UniRule"/>
</dbReference>
<dbReference type="EMBL" id="SWFT01000161">
    <property type="protein sequence ID" value="KAA8896920.1"/>
    <property type="molecule type" value="Genomic_DNA"/>
</dbReference>
<dbReference type="Pfam" id="PF06807">
    <property type="entry name" value="Clp1"/>
    <property type="match status" value="1"/>
</dbReference>
<dbReference type="Pfam" id="PF16575">
    <property type="entry name" value="CLP1_P"/>
    <property type="match status" value="1"/>
</dbReference>
<dbReference type="HAMAP" id="MF_03035">
    <property type="entry name" value="Clp1"/>
    <property type="match status" value="1"/>
</dbReference>
<evidence type="ECO:0000256" key="2">
    <source>
        <dbReference type="ARBA" id="ARBA00018706"/>
    </source>
</evidence>
<dbReference type="OMA" id="VQYVNCH"/>
<dbReference type="PANTHER" id="PTHR12755:SF6">
    <property type="entry name" value="POLYRIBONUCLEOTIDE 5'-HYDROXYL-KINASE CLP1"/>
    <property type="match status" value="1"/>
</dbReference>
<dbReference type="InterPro" id="IPR028606">
    <property type="entry name" value="Clp1"/>
</dbReference>
<organism evidence="12 13">
    <name type="scientific">Diutina rugosa</name>
    <name type="common">Yeast</name>
    <name type="synonym">Candida rugosa</name>
    <dbReference type="NCBI Taxonomy" id="5481"/>
    <lineage>
        <taxon>Eukaryota</taxon>
        <taxon>Fungi</taxon>
        <taxon>Dikarya</taxon>
        <taxon>Ascomycota</taxon>
        <taxon>Saccharomycotina</taxon>
        <taxon>Pichiomycetes</taxon>
        <taxon>Debaryomycetaceae</taxon>
        <taxon>Diutina</taxon>
    </lineage>
</organism>
<comment type="similarity">
    <text evidence="8">Belongs to the Clp1 family. Clp1 subfamily.</text>
</comment>
<feature type="binding site" evidence="8">
    <location>
        <position position="33"/>
    </location>
    <ligand>
        <name>ATP</name>
        <dbReference type="ChEBI" id="CHEBI:30616"/>
    </ligand>
</feature>
<gene>
    <name evidence="8" type="primary">CLP1</name>
    <name evidence="12" type="ORF">DIURU_005433</name>
</gene>
<comment type="subcellular location">
    <subcellularLocation>
        <location evidence="1 8">Nucleus</location>
    </subcellularLocation>
</comment>
<dbReference type="Proteomes" id="UP000449547">
    <property type="component" value="Unassembled WGS sequence"/>
</dbReference>
<feature type="domain" description="Clp1 P-loop" evidence="11">
    <location>
        <begin position="152"/>
        <end position="360"/>
    </location>
</feature>
<dbReference type="GO" id="GO:0006388">
    <property type="term" value="P:tRNA splicing, via endonucleolytic cleavage and ligation"/>
    <property type="evidence" value="ECO:0007669"/>
    <property type="project" value="TreeGrafter"/>
</dbReference>
<name>A0A642UH22_DIURU</name>
<evidence type="ECO:0000256" key="6">
    <source>
        <dbReference type="ARBA" id="ARBA00022840"/>
    </source>
</evidence>
<protein>
    <recommendedName>
        <fullName evidence="3">Polynucleotide 5'-hydroxyl-kinase GRC3</fullName>
    </recommendedName>
    <alternativeName>
        <fullName evidence="2">Polynucleotide 5'-hydroxyl-kinase grc3</fullName>
    </alternativeName>
</protein>
<evidence type="ECO:0000256" key="7">
    <source>
        <dbReference type="ARBA" id="ARBA00023242"/>
    </source>
</evidence>
<evidence type="ECO:0000256" key="1">
    <source>
        <dbReference type="ARBA" id="ARBA00004123"/>
    </source>
</evidence>
<evidence type="ECO:0000259" key="9">
    <source>
        <dbReference type="Pfam" id="PF06807"/>
    </source>
</evidence>
<dbReference type="InterPro" id="IPR010655">
    <property type="entry name" value="Clp1_C"/>
</dbReference>
<dbReference type="GO" id="GO:0051731">
    <property type="term" value="F:polynucleotide 5'-hydroxyl-kinase activity"/>
    <property type="evidence" value="ECO:0007669"/>
    <property type="project" value="InterPro"/>
</dbReference>
<dbReference type="OrthoDB" id="258143at2759"/>
<evidence type="ECO:0000259" key="11">
    <source>
        <dbReference type="Pfam" id="PF16575"/>
    </source>
</evidence>
<evidence type="ECO:0000256" key="4">
    <source>
        <dbReference type="ARBA" id="ARBA00022664"/>
    </source>
</evidence>
<reference evidence="12 13" key="1">
    <citation type="submission" date="2019-07" db="EMBL/GenBank/DDBJ databases">
        <title>Genome assembly of two rare yeast pathogens: Diutina rugosa and Trichomonascus ciferrii.</title>
        <authorList>
            <person name="Mixao V."/>
            <person name="Saus E."/>
            <person name="Hansen A."/>
            <person name="Lass-Flor C."/>
            <person name="Gabaldon T."/>
        </authorList>
    </citation>
    <scope>NUCLEOTIDE SEQUENCE [LARGE SCALE GENOMIC DNA]</scope>
    <source>
        <strain evidence="12 13">CBS 613</strain>
    </source>
</reference>
<proteinExistence type="inferred from homology"/>
<dbReference type="GO" id="GO:0031124">
    <property type="term" value="P:mRNA 3'-end processing"/>
    <property type="evidence" value="ECO:0007669"/>
    <property type="project" value="UniProtKB-UniRule"/>
</dbReference>
<dbReference type="Gene3D" id="3.40.50.300">
    <property type="entry name" value="P-loop containing nucleotide triphosphate hydrolases"/>
    <property type="match status" value="1"/>
</dbReference>
<dbReference type="InterPro" id="IPR027417">
    <property type="entry name" value="P-loop_NTPase"/>
</dbReference>
<dbReference type="InterPro" id="IPR032324">
    <property type="entry name" value="Clp1_N"/>
</dbReference>
<accession>A0A642UH22</accession>
<dbReference type="AlphaFoldDB" id="A0A642UH22"/>
<comment type="subunit">
    <text evidence="8">Component of a pre-mRNA cleavage factor complex. Interacts directly with PCF11.</text>
</comment>
<dbReference type="Gene3D" id="2.40.30.330">
    <property type="entry name" value="Pre-mRNA cleavage complex subunit Clp1, C-terminal domain"/>
    <property type="match status" value="1"/>
</dbReference>
<dbReference type="InterPro" id="IPR038238">
    <property type="entry name" value="Clp1_C_sf"/>
</dbReference>
<comment type="caution">
    <text evidence="12">The sequence shown here is derived from an EMBL/GenBank/DDBJ whole genome shotgun (WGS) entry which is preliminary data.</text>
</comment>
<comment type="function">
    <text evidence="8">Required for endonucleolytic cleavage during polyadenylation-dependent pre-mRNA 3'-end formation.</text>
</comment>
<dbReference type="Gene3D" id="2.60.120.1030">
    <property type="entry name" value="Clp1, DNA binding domain"/>
    <property type="match status" value="1"/>
</dbReference>
<evidence type="ECO:0000256" key="5">
    <source>
        <dbReference type="ARBA" id="ARBA00022741"/>
    </source>
</evidence>
<dbReference type="Pfam" id="PF16573">
    <property type="entry name" value="CLP1_N"/>
    <property type="match status" value="1"/>
</dbReference>
<keyword evidence="6 8" id="KW-0067">ATP-binding</keyword>
<evidence type="ECO:0000256" key="3">
    <source>
        <dbReference type="ARBA" id="ARBA00019824"/>
    </source>
</evidence>
<keyword evidence="13" id="KW-1185">Reference proteome</keyword>
<dbReference type="InterPro" id="IPR038239">
    <property type="entry name" value="Clp1_N_sf"/>
</dbReference>
<dbReference type="PANTHER" id="PTHR12755">
    <property type="entry name" value="CLEAVAGE/POLYADENYLATION FACTOR IA SUBUNIT CLP1P"/>
    <property type="match status" value="1"/>
</dbReference>
<evidence type="ECO:0000313" key="12">
    <source>
        <dbReference type="EMBL" id="KAA8896920.1"/>
    </source>
</evidence>
<dbReference type="InterPro" id="IPR045116">
    <property type="entry name" value="Clp1/Grc3"/>
</dbReference>